<reference evidence="1 2" key="1">
    <citation type="journal article" date="2016" name="Genome Announc.">
        <title>Draft Genome Sequence of the Thermotolerant Cyanobacterium Desertifilum sp. IPPAS B-1220.</title>
        <authorList>
            <person name="Mironov K.S."/>
            <person name="Sinetova M.A."/>
            <person name="Bolatkhan K."/>
            <person name="Zayadan B.K."/>
            <person name="Ustinova V.V."/>
            <person name="Kupriyanova E.V."/>
            <person name="Skrypnik A.N."/>
            <person name="Gogoleva N.E."/>
            <person name="Gogolev Y.V."/>
            <person name="Los D.A."/>
        </authorList>
    </citation>
    <scope>NUCLEOTIDE SEQUENCE [LARGE SCALE GENOMIC DNA]</scope>
    <source>
        <strain evidence="1 2">IPPAS B-1220</strain>
    </source>
</reference>
<protein>
    <submittedName>
        <fullName evidence="1">Uncharacterized protein</fullName>
    </submittedName>
</protein>
<organism evidence="1 2">
    <name type="scientific">Desertifilum tharense IPPAS B-1220</name>
    <dbReference type="NCBI Taxonomy" id="1781255"/>
    <lineage>
        <taxon>Bacteria</taxon>
        <taxon>Bacillati</taxon>
        <taxon>Cyanobacteriota</taxon>
        <taxon>Cyanophyceae</taxon>
        <taxon>Desertifilales</taxon>
        <taxon>Desertifilaceae</taxon>
        <taxon>Desertifilum</taxon>
    </lineage>
</organism>
<evidence type="ECO:0000313" key="1">
    <source>
        <dbReference type="EMBL" id="XPM65365.1"/>
    </source>
</evidence>
<accession>A0ACD5GWR8</accession>
<gene>
    <name evidence="1" type="ORF">BH720_006505</name>
</gene>
<dbReference type="Proteomes" id="UP000095472">
    <property type="component" value="Chromosome"/>
</dbReference>
<evidence type="ECO:0000313" key="2">
    <source>
        <dbReference type="Proteomes" id="UP000095472"/>
    </source>
</evidence>
<name>A0ACD5GWR8_9CYAN</name>
<proteinExistence type="predicted"/>
<keyword evidence="2" id="KW-1185">Reference proteome</keyword>
<sequence>MMTPIEMNRLGYQALFDALGFDGMVRFLSQFNTGQGNYTEERYQWLNNLRLEDVFSEIEEVQQQNPNATHY</sequence>
<dbReference type="EMBL" id="CP182909">
    <property type="protein sequence ID" value="XPM65365.1"/>
    <property type="molecule type" value="Genomic_DNA"/>
</dbReference>